<dbReference type="OrthoDB" id="9800230at2"/>
<feature type="signal peptide" evidence="1">
    <location>
        <begin position="1"/>
        <end position="20"/>
    </location>
</feature>
<dbReference type="Pfam" id="PF16153">
    <property type="entry name" value="DUF4861"/>
    <property type="match status" value="1"/>
</dbReference>
<dbReference type="AlphaFoldDB" id="A0A1H9PUT1"/>
<evidence type="ECO:0000256" key="1">
    <source>
        <dbReference type="SAM" id="SignalP"/>
    </source>
</evidence>
<keyword evidence="1" id="KW-0732">Signal</keyword>
<sequence length="377" mass="41824">MKKSIKFIFSILFLYSAVSAQQKSTLVVVNNSSNLDRKEAIISIGWPAILKSDPKIDTANFKVINSATKEEVPFQLEHKGLLAIQNLLLQVSVKAKSKVELTILAGKASPVKAKTYARYVPERKDDFAWENDKVAFRMYGKALEKTSEDAYGIDFWTKSTSNLIINDRYKKNDYHKDHGDGLDYYTVGFTLGAGGMAPYIKDTVRYSGNYRSSKVLDNGPLRSTFQLTYDEWNAAGIKVNVTKTISIDAGSQLNKIENLYTYSSSGKLPVAIGLSTRNETAKKLLLDKTGVLGYWEPVHGNDGITGVGAVTLDPLQNAIDAPKQALGITAVKNNVPYVYYAGAAWNKADEITTETAWFNYLKNFQQELKSPLKVVVK</sequence>
<organism evidence="2 3">
    <name type="scientific">Pedobacter rhizosphaerae</name>
    <dbReference type="NCBI Taxonomy" id="390241"/>
    <lineage>
        <taxon>Bacteria</taxon>
        <taxon>Pseudomonadati</taxon>
        <taxon>Bacteroidota</taxon>
        <taxon>Sphingobacteriia</taxon>
        <taxon>Sphingobacteriales</taxon>
        <taxon>Sphingobacteriaceae</taxon>
        <taxon>Pedobacter</taxon>
    </lineage>
</organism>
<accession>A0A1H9PUT1</accession>
<dbReference type="InterPro" id="IPR032342">
    <property type="entry name" value="DUF4861"/>
</dbReference>
<keyword evidence="3" id="KW-1185">Reference proteome</keyword>
<evidence type="ECO:0000313" key="2">
    <source>
        <dbReference type="EMBL" id="SER51971.1"/>
    </source>
</evidence>
<reference evidence="3" key="1">
    <citation type="submission" date="2016-10" db="EMBL/GenBank/DDBJ databases">
        <authorList>
            <person name="Varghese N."/>
            <person name="Submissions S."/>
        </authorList>
    </citation>
    <scope>NUCLEOTIDE SEQUENCE [LARGE SCALE GENOMIC DNA]</scope>
    <source>
        <strain evidence="3">DSM 18610</strain>
    </source>
</reference>
<dbReference type="EMBL" id="FOGG01000010">
    <property type="protein sequence ID" value="SER51971.1"/>
    <property type="molecule type" value="Genomic_DNA"/>
</dbReference>
<evidence type="ECO:0000313" key="3">
    <source>
        <dbReference type="Proteomes" id="UP000199572"/>
    </source>
</evidence>
<gene>
    <name evidence="2" type="ORF">SAMN04488023_110119</name>
</gene>
<feature type="chain" id="PRO_5011617397" description="DUF4861 domain-containing protein" evidence="1">
    <location>
        <begin position="21"/>
        <end position="377"/>
    </location>
</feature>
<dbReference type="Proteomes" id="UP000199572">
    <property type="component" value="Unassembled WGS sequence"/>
</dbReference>
<protein>
    <recommendedName>
        <fullName evidence="4">DUF4861 domain-containing protein</fullName>
    </recommendedName>
</protein>
<dbReference type="STRING" id="390241.SAMN04488023_110119"/>
<name>A0A1H9PUT1_9SPHI</name>
<proteinExistence type="predicted"/>
<evidence type="ECO:0008006" key="4">
    <source>
        <dbReference type="Google" id="ProtNLM"/>
    </source>
</evidence>
<dbReference type="RefSeq" id="WP_090883973.1">
    <property type="nucleotide sequence ID" value="NZ_FOGG01000010.1"/>
</dbReference>